<gene>
    <name evidence="1" type="ORF">PoB_004993600</name>
</gene>
<evidence type="ECO:0000313" key="2">
    <source>
        <dbReference type="Proteomes" id="UP000735302"/>
    </source>
</evidence>
<protein>
    <submittedName>
        <fullName evidence="1">Uncharacterized protein</fullName>
    </submittedName>
</protein>
<dbReference type="AlphaFoldDB" id="A0AAV4BWF2"/>
<comment type="caution">
    <text evidence="1">The sequence shown here is derived from an EMBL/GenBank/DDBJ whole genome shotgun (WGS) entry which is preliminary data.</text>
</comment>
<organism evidence="1 2">
    <name type="scientific">Plakobranchus ocellatus</name>
    <dbReference type="NCBI Taxonomy" id="259542"/>
    <lineage>
        <taxon>Eukaryota</taxon>
        <taxon>Metazoa</taxon>
        <taxon>Spiralia</taxon>
        <taxon>Lophotrochozoa</taxon>
        <taxon>Mollusca</taxon>
        <taxon>Gastropoda</taxon>
        <taxon>Heterobranchia</taxon>
        <taxon>Euthyneura</taxon>
        <taxon>Panpulmonata</taxon>
        <taxon>Sacoglossa</taxon>
        <taxon>Placobranchoidea</taxon>
        <taxon>Plakobranchidae</taxon>
        <taxon>Plakobranchus</taxon>
    </lineage>
</organism>
<reference evidence="1 2" key="1">
    <citation type="journal article" date="2021" name="Elife">
        <title>Chloroplast acquisition without the gene transfer in kleptoplastic sea slugs, Plakobranchus ocellatus.</title>
        <authorList>
            <person name="Maeda T."/>
            <person name="Takahashi S."/>
            <person name="Yoshida T."/>
            <person name="Shimamura S."/>
            <person name="Takaki Y."/>
            <person name="Nagai Y."/>
            <person name="Toyoda A."/>
            <person name="Suzuki Y."/>
            <person name="Arimoto A."/>
            <person name="Ishii H."/>
            <person name="Satoh N."/>
            <person name="Nishiyama T."/>
            <person name="Hasebe M."/>
            <person name="Maruyama T."/>
            <person name="Minagawa J."/>
            <person name="Obokata J."/>
            <person name="Shigenobu S."/>
        </authorList>
    </citation>
    <scope>NUCLEOTIDE SEQUENCE [LARGE SCALE GENOMIC DNA]</scope>
</reference>
<dbReference type="Proteomes" id="UP000735302">
    <property type="component" value="Unassembled WGS sequence"/>
</dbReference>
<evidence type="ECO:0000313" key="1">
    <source>
        <dbReference type="EMBL" id="GFO23431.1"/>
    </source>
</evidence>
<name>A0AAV4BWF2_9GAST</name>
<accession>A0AAV4BWF2</accession>
<dbReference type="EMBL" id="BLXT01005511">
    <property type="protein sequence ID" value="GFO23431.1"/>
    <property type="molecule type" value="Genomic_DNA"/>
</dbReference>
<keyword evidence="2" id="KW-1185">Reference proteome</keyword>
<sequence length="139" mass="15723">MPHTAVFAGAVLFERQFLNKLNIGGTQLMLLQDWDQITEDLPQLCLASLLDLCFCKTVNQINNRGSAPALLEVCFCETENQITEDLPQLCLLSEALRKKNWRDFGSMSQKFYEGVMDVQSTTAYIDGDWAIVNKKQGQE</sequence>
<proteinExistence type="predicted"/>